<proteinExistence type="inferred from homology"/>
<dbReference type="InterPro" id="IPR002164">
    <property type="entry name" value="NAP_family"/>
</dbReference>
<protein>
    <submittedName>
        <fullName evidence="4">Nap family protein</fullName>
    </submittedName>
</protein>
<reference evidence="4 5" key="1">
    <citation type="journal article" date="2016" name="Genome Biol. Evol.">
        <title>Divergent and convergent evolution of fungal pathogenicity.</title>
        <authorList>
            <person name="Shang Y."/>
            <person name="Xiao G."/>
            <person name="Zheng P."/>
            <person name="Cen K."/>
            <person name="Zhan S."/>
            <person name="Wang C."/>
        </authorList>
    </citation>
    <scope>NUCLEOTIDE SEQUENCE [LARGE SCALE GENOMIC DNA]</scope>
    <source>
        <strain evidence="4 5">RCEF 264</strain>
    </source>
</reference>
<sequence length="358" mass="39034">MAATPQPSSVTYEELADLEAEFDDLDVELLRLQARRERPLYERRAQLVRRIPNFWPLVLEQAPPEIDQYIQPTDANLLLSALEDVEITRFEVLEADEASTIAADTATEAPAMAGSANGTTTVLPDPRSLAIRFTFAPNDYFADRVLEKRFWYRHAPSGGRNGGSGGDGGSWSGLVSEPVSVQWKPGKDLTGGVLDLAVQAFQAAGTDREADATAALQAALDKTSVDGLSFFAWFGYVGRRITAQESQTAAAEQRAKRAAREARRAEKRNQGASAAEGEEDENDADGEDEDEDDDGGYPHEIFLDGDTVAVTLAEDVWPNAIKYFRQAQEQDALSDDDFESGSEVDEPSGAPPSKKQKT</sequence>
<dbReference type="STRING" id="1081102.A0A167YYI4"/>
<dbReference type="GO" id="GO:0005634">
    <property type="term" value="C:nucleus"/>
    <property type="evidence" value="ECO:0007669"/>
    <property type="project" value="InterPro"/>
</dbReference>
<evidence type="ECO:0000313" key="5">
    <source>
        <dbReference type="Proteomes" id="UP000076874"/>
    </source>
</evidence>
<evidence type="ECO:0000256" key="3">
    <source>
        <dbReference type="SAM" id="MobiDB-lite"/>
    </source>
</evidence>
<comment type="similarity">
    <text evidence="1 2">Belongs to the nucleosome assembly protein (NAP) family.</text>
</comment>
<dbReference type="Gene3D" id="3.30.1120.90">
    <property type="entry name" value="Nucleosome assembly protein"/>
    <property type="match status" value="1"/>
</dbReference>
<dbReference type="SUPFAM" id="SSF143113">
    <property type="entry name" value="NAP-like"/>
    <property type="match status" value="1"/>
</dbReference>
<comment type="caution">
    <text evidence="4">The sequence shown here is derived from an EMBL/GenBank/DDBJ whole genome shotgun (WGS) entry which is preliminary data.</text>
</comment>
<dbReference type="InterPro" id="IPR037231">
    <property type="entry name" value="NAP-like_sf"/>
</dbReference>
<keyword evidence="5" id="KW-1185">Reference proteome</keyword>
<evidence type="ECO:0000256" key="2">
    <source>
        <dbReference type="RuleBase" id="RU003876"/>
    </source>
</evidence>
<dbReference type="OrthoDB" id="19419at2759"/>
<feature type="compositionally biased region" description="Basic and acidic residues" evidence="3">
    <location>
        <begin position="253"/>
        <end position="269"/>
    </location>
</feature>
<dbReference type="Pfam" id="PF00956">
    <property type="entry name" value="NAP"/>
    <property type="match status" value="1"/>
</dbReference>
<dbReference type="PANTHER" id="PTHR11875">
    <property type="entry name" value="TESTIS-SPECIFIC Y-ENCODED PROTEIN"/>
    <property type="match status" value="1"/>
</dbReference>
<evidence type="ECO:0000313" key="4">
    <source>
        <dbReference type="EMBL" id="OAA66849.1"/>
    </source>
</evidence>
<accession>A0A167YYI4</accession>
<dbReference type="EMBL" id="AZHD01000002">
    <property type="protein sequence ID" value="OAA66849.1"/>
    <property type="molecule type" value="Genomic_DNA"/>
</dbReference>
<organism evidence="4 5">
    <name type="scientific">Niveomyces insectorum RCEF 264</name>
    <dbReference type="NCBI Taxonomy" id="1081102"/>
    <lineage>
        <taxon>Eukaryota</taxon>
        <taxon>Fungi</taxon>
        <taxon>Dikarya</taxon>
        <taxon>Ascomycota</taxon>
        <taxon>Pezizomycotina</taxon>
        <taxon>Sordariomycetes</taxon>
        <taxon>Hypocreomycetidae</taxon>
        <taxon>Hypocreales</taxon>
        <taxon>Cordycipitaceae</taxon>
        <taxon>Niveomyces</taxon>
    </lineage>
</organism>
<evidence type="ECO:0000256" key="1">
    <source>
        <dbReference type="ARBA" id="ARBA00009947"/>
    </source>
</evidence>
<feature type="region of interest" description="Disordered" evidence="3">
    <location>
        <begin position="328"/>
        <end position="358"/>
    </location>
</feature>
<gene>
    <name evidence="4" type="ORF">SPI_01425</name>
</gene>
<name>A0A167YYI4_9HYPO</name>
<feature type="compositionally biased region" description="Acidic residues" evidence="3">
    <location>
        <begin position="332"/>
        <end position="346"/>
    </location>
</feature>
<dbReference type="GO" id="GO:0006334">
    <property type="term" value="P:nucleosome assembly"/>
    <property type="evidence" value="ECO:0007669"/>
    <property type="project" value="InterPro"/>
</dbReference>
<dbReference type="Proteomes" id="UP000076874">
    <property type="component" value="Unassembled WGS sequence"/>
</dbReference>
<feature type="compositionally biased region" description="Acidic residues" evidence="3">
    <location>
        <begin position="276"/>
        <end position="295"/>
    </location>
</feature>
<feature type="region of interest" description="Disordered" evidence="3">
    <location>
        <begin position="246"/>
        <end position="302"/>
    </location>
</feature>
<dbReference type="AlphaFoldDB" id="A0A167YYI4"/>